<organism evidence="1 2">
    <name type="scientific">Pelobates cultripes</name>
    <name type="common">Western spadefoot toad</name>
    <dbReference type="NCBI Taxonomy" id="61616"/>
    <lineage>
        <taxon>Eukaryota</taxon>
        <taxon>Metazoa</taxon>
        <taxon>Chordata</taxon>
        <taxon>Craniata</taxon>
        <taxon>Vertebrata</taxon>
        <taxon>Euteleostomi</taxon>
        <taxon>Amphibia</taxon>
        <taxon>Batrachia</taxon>
        <taxon>Anura</taxon>
        <taxon>Pelobatoidea</taxon>
        <taxon>Pelobatidae</taxon>
        <taxon>Pelobates</taxon>
    </lineage>
</organism>
<protein>
    <submittedName>
        <fullName evidence="1">Uncharacterized protein</fullName>
    </submittedName>
</protein>
<dbReference type="Proteomes" id="UP001295444">
    <property type="component" value="Chromosome 01"/>
</dbReference>
<sequence length="109" mass="12339">MELKYALQLPSKPERQLKLTMDILDMYGNKFSRLAAWSSVRSTVEHGSTANDIVLCAMDVMRSSMERGSEFFFYIRLKRSSRPTNQNEARPKPGSEGFSAVISRLFGGL</sequence>
<dbReference type="AlphaFoldDB" id="A0AAD1R5S4"/>
<proteinExistence type="predicted"/>
<evidence type="ECO:0000313" key="2">
    <source>
        <dbReference type="Proteomes" id="UP001295444"/>
    </source>
</evidence>
<gene>
    <name evidence="1" type="ORF">PECUL_23A050637</name>
</gene>
<evidence type="ECO:0000313" key="1">
    <source>
        <dbReference type="EMBL" id="CAH2223940.1"/>
    </source>
</evidence>
<dbReference type="EMBL" id="OW240912">
    <property type="protein sequence ID" value="CAH2223940.1"/>
    <property type="molecule type" value="Genomic_DNA"/>
</dbReference>
<name>A0AAD1R5S4_PELCU</name>
<reference evidence="1" key="1">
    <citation type="submission" date="2022-03" db="EMBL/GenBank/DDBJ databases">
        <authorList>
            <person name="Alioto T."/>
            <person name="Alioto T."/>
            <person name="Gomez Garrido J."/>
        </authorList>
    </citation>
    <scope>NUCLEOTIDE SEQUENCE</scope>
</reference>
<accession>A0AAD1R5S4</accession>
<keyword evidence="2" id="KW-1185">Reference proteome</keyword>